<sequence length="186" mass="20399">MAVLPIVRMGNPVLRRVAAAIPVPASGGFDDDLRQLAADMVDTMLDAPGIGLAAPQVDIGKRIIVFRVPPERASGDQGDTPMGPQVLINPEFVPVGSETVLGWEGCLSIPGLRGVVPRYRRIRYRGYDLDGILVEREAANTHARVIQHELDHLDAVLYLDRMENLATLTYMEEQRFFGPDVLSSGR</sequence>
<evidence type="ECO:0000256" key="5">
    <source>
        <dbReference type="HAMAP-Rule" id="MF_00163"/>
    </source>
</evidence>
<dbReference type="SUPFAM" id="SSF56420">
    <property type="entry name" value="Peptide deformylase"/>
    <property type="match status" value="1"/>
</dbReference>
<evidence type="ECO:0000256" key="2">
    <source>
        <dbReference type="ARBA" id="ARBA00022723"/>
    </source>
</evidence>
<dbReference type="GO" id="GO:0046872">
    <property type="term" value="F:metal ion binding"/>
    <property type="evidence" value="ECO:0007669"/>
    <property type="project" value="UniProtKB-KW"/>
</dbReference>
<evidence type="ECO:0000256" key="1">
    <source>
        <dbReference type="ARBA" id="ARBA00010759"/>
    </source>
</evidence>
<keyword evidence="5" id="KW-0408">Iron</keyword>
<feature type="binding site" evidence="5">
    <location>
        <position position="148"/>
    </location>
    <ligand>
        <name>Fe cation</name>
        <dbReference type="ChEBI" id="CHEBI:24875"/>
    </ligand>
</feature>
<feature type="binding site" evidence="5">
    <location>
        <position position="106"/>
    </location>
    <ligand>
        <name>Fe cation</name>
        <dbReference type="ChEBI" id="CHEBI:24875"/>
    </ligand>
</feature>
<dbReference type="GO" id="GO:0006412">
    <property type="term" value="P:translation"/>
    <property type="evidence" value="ECO:0007669"/>
    <property type="project" value="UniProtKB-UniRule"/>
</dbReference>
<dbReference type="OrthoDB" id="9804313at2"/>
<keyword evidence="7" id="KW-1185">Reference proteome</keyword>
<dbReference type="AlphaFoldDB" id="A0A255Z0L7"/>
<dbReference type="NCBIfam" id="TIGR00079">
    <property type="entry name" value="pept_deformyl"/>
    <property type="match status" value="1"/>
</dbReference>
<dbReference type="Pfam" id="PF01327">
    <property type="entry name" value="Pep_deformylase"/>
    <property type="match status" value="1"/>
</dbReference>
<feature type="binding site" evidence="5">
    <location>
        <position position="152"/>
    </location>
    <ligand>
        <name>Fe cation</name>
        <dbReference type="ChEBI" id="CHEBI:24875"/>
    </ligand>
</feature>
<reference evidence="6 7" key="1">
    <citation type="submission" date="2017-07" db="EMBL/GenBank/DDBJ databases">
        <title>Niveispirillum cyanobacteriorum sp. nov., isolated from cyanobacterial aggregates in a eutrophic lake.</title>
        <authorList>
            <person name="Cai H."/>
        </authorList>
    </citation>
    <scope>NUCLEOTIDE SEQUENCE [LARGE SCALE GENOMIC DNA]</scope>
    <source>
        <strain evidence="7">TH1-14</strain>
    </source>
</reference>
<comment type="caution">
    <text evidence="6">The sequence shown here is derived from an EMBL/GenBank/DDBJ whole genome shotgun (WGS) entry which is preliminary data.</text>
</comment>
<evidence type="ECO:0000256" key="4">
    <source>
        <dbReference type="ARBA" id="ARBA00022917"/>
    </source>
</evidence>
<organism evidence="6 7">
    <name type="scientific">Niveispirillum lacus</name>
    <dbReference type="NCBI Taxonomy" id="1981099"/>
    <lineage>
        <taxon>Bacteria</taxon>
        <taxon>Pseudomonadati</taxon>
        <taxon>Pseudomonadota</taxon>
        <taxon>Alphaproteobacteria</taxon>
        <taxon>Rhodospirillales</taxon>
        <taxon>Azospirillaceae</taxon>
        <taxon>Niveispirillum</taxon>
    </lineage>
</organism>
<dbReference type="RefSeq" id="WP_094456286.1">
    <property type="nucleotide sequence ID" value="NZ_NOXU01000027.1"/>
</dbReference>
<keyword evidence="2 5" id="KW-0479">Metal-binding</keyword>
<keyword evidence="3 5" id="KW-0378">Hydrolase</keyword>
<dbReference type="HAMAP" id="MF_00163">
    <property type="entry name" value="Pep_deformylase"/>
    <property type="match status" value="1"/>
</dbReference>
<dbReference type="CDD" id="cd00487">
    <property type="entry name" value="Pep_deformylase"/>
    <property type="match status" value="1"/>
</dbReference>
<keyword evidence="4 5" id="KW-0648">Protein biosynthesis</keyword>
<dbReference type="PRINTS" id="PR01576">
    <property type="entry name" value="PDEFORMYLASE"/>
</dbReference>
<name>A0A255Z0L7_9PROT</name>
<dbReference type="Proteomes" id="UP000216998">
    <property type="component" value="Unassembled WGS sequence"/>
</dbReference>
<evidence type="ECO:0000256" key="3">
    <source>
        <dbReference type="ARBA" id="ARBA00022801"/>
    </source>
</evidence>
<comment type="cofactor">
    <cofactor evidence="5">
        <name>Fe(2+)</name>
        <dbReference type="ChEBI" id="CHEBI:29033"/>
    </cofactor>
    <text evidence="5">Binds 1 Fe(2+) ion.</text>
</comment>
<proteinExistence type="inferred from homology"/>
<comment type="function">
    <text evidence="5">Removes the formyl group from the N-terminal Met of newly synthesized proteins. Requires at least a dipeptide for an efficient rate of reaction. N-terminal L-methionine is a prerequisite for activity but the enzyme has broad specificity at other positions.</text>
</comment>
<dbReference type="InterPro" id="IPR023635">
    <property type="entry name" value="Peptide_deformylase"/>
</dbReference>
<comment type="catalytic activity">
    <reaction evidence="5">
        <text>N-terminal N-formyl-L-methionyl-[peptide] + H2O = N-terminal L-methionyl-[peptide] + formate</text>
        <dbReference type="Rhea" id="RHEA:24420"/>
        <dbReference type="Rhea" id="RHEA-COMP:10639"/>
        <dbReference type="Rhea" id="RHEA-COMP:10640"/>
        <dbReference type="ChEBI" id="CHEBI:15377"/>
        <dbReference type="ChEBI" id="CHEBI:15740"/>
        <dbReference type="ChEBI" id="CHEBI:49298"/>
        <dbReference type="ChEBI" id="CHEBI:64731"/>
        <dbReference type="EC" id="3.5.1.88"/>
    </reaction>
</comment>
<protein>
    <recommendedName>
        <fullName evidence="5">Peptide deformylase</fullName>
        <shortName evidence="5">PDF</shortName>
        <ecNumber evidence="5">3.5.1.88</ecNumber>
    </recommendedName>
    <alternativeName>
        <fullName evidence="5">Polypeptide deformylase</fullName>
    </alternativeName>
</protein>
<gene>
    <name evidence="5 6" type="primary">def</name>
    <name evidence="6" type="ORF">CHU95_09220</name>
</gene>
<dbReference type="PANTHER" id="PTHR10458:SF22">
    <property type="entry name" value="PEPTIDE DEFORMYLASE"/>
    <property type="match status" value="1"/>
</dbReference>
<dbReference type="InterPro" id="IPR036821">
    <property type="entry name" value="Peptide_deformylase_sf"/>
</dbReference>
<comment type="similarity">
    <text evidence="1 5">Belongs to the polypeptide deformylase family.</text>
</comment>
<dbReference type="EMBL" id="NOXU01000027">
    <property type="protein sequence ID" value="OYQ35006.1"/>
    <property type="molecule type" value="Genomic_DNA"/>
</dbReference>
<feature type="active site" evidence="5">
    <location>
        <position position="149"/>
    </location>
</feature>
<dbReference type="FunFam" id="3.90.45.10:FF:000003">
    <property type="entry name" value="Peptide deformylase"/>
    <property type="match status" value="1"/>
</dbReference>
<evidence type="ECO:0000313" key="6">
    <source>
        <dbReference type="EMBL" id="OYQ35006.1"/>
    </source>
</evidence>
<dbReference type="EC" id="3.5.1.88" evidence="5"/>
<dbReference type="GO" id="GO:0042586">
    <property type="term" value="F:peptide deformylase activity"/>
    <property type="evidence" value="ECO:0007669"/>
    <property type="project" value="UniProtKB-UniRule"/>
</dbReference>
<dbReference type="NCBIfam" id="NF001159">
    <property type="entry name" value="PRK00150.1-3"/>
    <property type="match status" value="1"/>
</dbReference>
<dbReference type="PIRSF" id="PIRSF004749">
    <property type="entry name" value="Pep_def"/>
    <property type="match status" value="1"/>
</dbReference>
<dbReference type="PANTHER" id="PTHR10458">
    <property type="entry name" value="PEPTIDE DEFORMYLASE"/>
    <property type="match status" value="1"/>
</dbReference>
<accession>A0A255Z0L7</accession>
<evidence type="ECO:0000313" key="7">
    <source>
        <dbReference type="Proteomes" id="UP000216998"/>
    </source>
</evidence>
<dbReference type="Gene3D" id="3.90.45.10">
    <property type="entry name" value="Peptide deformylase"/>
    <property type="match status" value="1"/>
</dbReference>